<evidence type="ECO:0000313" key="2">
    <source>
        <dbReference type="EMBL" id="KAK2105106.1"/>
    </source>
</evidence>
<protein>
    <recommendedName>
        <fullName evidence="1">Peptidase C19 ubiquitin carboxyl-terminal hydrolase domain-containing protein</fullName>
    </recommendedName>
</protein>
<feature type="domain" description="Peptidase C19 ubiquitin carboxyl-terminal hydrolase" evidence="1">
    <location>
        <begin position="108"/>
        <end position="184"/>
    </location>
</feature>
<proteinExistence type="predicted"/>
<reference evidence="2 3" key="1">
    <citation type="submission" date="2023-05" db="EMBL/GenBank/DDBJ databases">
        <title>B98-5 Cell Line De Novo Hybrid Assembly: An Optical Mapping Approach.</title>
        <authorList>
            <person name="Kananen K."/>
            <person name="Auerbach J.A."/>
            <person name="Kautto E."/>
            <person name="Blachly J.S."/>
        </authorList>
    </citation>
    <scope>NUCLEOTIDE SEQUENCE [LARGE SCALE GENOMIC DNA]</scope>
    <source>
        <strain evidence="2">B95-8</strain>
        <tissue evidence="2">Cell line</tissue>
    </source>
</reference>
<sequence>MASFLPALHQTWPVSCWTSQGPSPFSAYISDRSTRSSLMPQKINPDSLELIWSKAGCVFGREDRKALFEVSDTMSAVLQVATGIISTLQARPHPPASPPLDPRHWGLVGLHNVGQTCCLNSLIQVFVMNMDFTRILKRIMVPKGADKQRRSVPFQLLLLQEKMEDSRQNAVQPLELAYCLQKYSMLHGAAQLYLKIWNLIKDQITDVHLMGRLQALYVIWMKDSLIYLGCAMESRRNSSMLTLLLSPFNVDSKPLKTLAYLLVYMKTEC</sequence>
<dbReference type="EMBL" id="JASSZA010000007">
    <property type="protein sequence ID" value="KAK2105106.1"/>
    <property type="molecule type" value="Genomic_DNA"/>
</dbReference>
<evidence type="ECO:0000313" key="3">
    <source>
        <dbReference type="Proteomes" id="UP001266305"/>
    </source>
</evidence>
<name>A0ABQ9V789_SAGOE</name>
<dbReference type="InterPro" id="IPR001394">
    <property type="entry name" value="Peptidase_C19_UCH"/>
</dbReference>
<dbReference type="PANTHER" id="PTHR43814:SF1">
    <property type="entry name" value="ARGININOSUCCINATE LYASE"/>
    <property type="match status" value="1"/>
</dbReference>
<dbReference type="Gene3D" id="1.20.200.10">
    <property type="entry name" value="Fumarase/aspartase (Central domain)"/>
    <property type="match status" value="1"/>
</dbReference>
<accession>A0ABQ9V789</accession>
<dbReference type="InterPro" id="IPR008948">
    <property type="entry name" value="L-Aspartase-like"/>
</dbReference>
<dbReference type="PANTHER" id="PTHR43814">
    <property type="entry name" value="ARGININOSUCCINATE LYASE"/>
    <property type="match status" value="1"/>
</dbReference>
<dbReference type="InterPro" id="IPR018200">
    <property type="entry name" value="USP_CS"/>
</dbReference>
<dbReference type="SUPFAM" id="SSF54001">
    <property type="entry name" value="Cysteine proteinases"/>
    <property type="match status" value="1"/>
</dbReference>
<organism evidence="2 3">
    <name type="scientific">Saguinus oedipus</name>
    <name type="common">Cotton-top tamarin</name>
    <name type="synonym">Oedipomidas oedipus</name>
    <dbReference type="NCBI Taxonomy" id="9490"/>
    <lineage>
        <taxon>Eukaryota</taxon>
        <taxon>Metazoa</taxon>
        <taxon>Chordata</taxon>
        <taxon>Craniata</taxon>
        <taxon>Vertebrata</taxon>
        <taxon>Euteleostomi</taxon>
        <taxon>Mammalia</taxon>
        <taxon>Eutheria</taxon>
        <taxon>Euarchontoglires</taxon>
        <taxon>Primates</taxon>
        <taxon>Haplorrhini</taxon>
        <taxon>Platyrrhini</taxon>
        <taxon>Cebidae</taxon>
        <taxon>Callitrichinae</taxon>
        <taxon>Saguinus</taxon>
    </lineage>
</organism>
<dbReference type="InterPro" id="IPR038765">
    <property type="entry name" value="Papain-like_cys_pep_sf"/>
</dbReference>
<evidence type="ECO:0000259" key="1">
    <source>
        <dbReference type="Pfam" id="PF00443"/>
    </source>
</evidence>
<comment type="caution">
    <text evidence="2">The sequence shown here is derived from an EMBL/GenBank/DDBJ whole genome shotgun (WGS) entry which is preliminary data.</text>
</comment>
<dbReference type="InterPro" id="IPR009049">
    <property type="entry name" value="Argininosuccinate_lyase"/>
</dbReference>
<dbReference type="Pfam" id="PF00443">
    <property type="entry name" value="UCH"/>
    <property type="match status" value="1"/>
</dbReference>
<dbReference type="PROSITE" id="PS00972">
    <property type="entry name" value="USP_1"/>
    <property type="match status" value="1"/>
</dbReference>
<gene>
    <name evidence="2" type="ORF">P7K49_014620</name>
</gene>
<dbReference type="Gene3D" id="3.90.70.10">
    <property type="entry name" value="Cysteine proteinases"/>
    <property type="match status" value="1"/>
</dbReference>
<keyword evidence="3" id="KW-1185">Reference proteome</keyword>
<dbReference type="Proteomes" id="UP001266305">
    <property type="component" value="Unassembled WGS sequence"/>
</dbReference>
<dbReference type="SUPFAM" id="SSF48557">
    <property type="entry name" value="L-aspartase-like"/>
    <property type="match status" value="1"/>
</dbReference>